<evidence type="ECO:0000313" key="3">
    <source>
        <dbReference type="Proteomes" id="UP000256877"/>
    </source>
</evidence>
<evidence type="ECO:0000313" key="4">
    <source>
        <dbReference type="Proteomes" id="UP000257123"/>
    </source>
</evidence>
<dbReference type="RefSeq" id="WP_116422143.1">
    <property type="nucleotide sequence ID" value="NZ_NMUE01000079.1"/>
</dbReference>
<gene>
    <name evidence="1" type="ORF">CGL51_13960</name>
    <name evidence="2" type="ORF">CGL52_02750</name>
</gene>
<dbReference type="OrthoDB" id="17225at2157"/>
<name>A0A371QU96_9CREN</name>
<proteinExistence type="predicted"/>
<protein>
    <submittedName>
        <fullName evidence="1">Uncharacterized protein</fullName>
    </submittedName>
</protein>
<dbReference type="Proteomes" id="UP000256877">
    <property type="component" value="Unassembled WGS sequence"/>
</dbReference>
<dbReference type="EMBL" id="NMUF01000005">
    <property type="protein sequence ID" value="RFA99479.1"/>
    <property type="molecule type" value="Genomic_DNA"/>
</dbReference>
<sequence length="64" mass="7051">MTKWLLKCTACGEERVFEAGFNLALLGGRVYLYCKRCKANREHLILGCLEEDGSCPVAGADVID</sequence>
<accession>A0A371QU96</accession>
<dbReference type="EMBL" id="NMUE01000079">
    <property type="protein sequence ID" value="RFA92811.1"/>
    <property type="molecule type" value="Genomic_DNA"/>
</dbReference>
<organism evidence="1 4">
    <name type="scientific">Pyrobaculum aerophilum</name>
    <dbReference type="NCBI Taxonomy" id="13773"/>
    <lineage>
        <taxon>Archaea</taxon>
        <taxon>Thermoproteota</taxon>
        <taxon>Thermoprotei</taxon>
        <taxon>Thermoproteales</taxon>
        <taxon>Thermoproteaceae</taxon>
        <taxon>Pyrobaculum</taxon>
    </lineage>
</organism>
<evidence type="ECO:0000313" key="2">
    <source>
        <dbReference type="EMBL" id="RFA99479.1"/>
    </source>
</evidence>
<comment type="caution">
    <text evidence="1">The sequence shown here is derived from an EMBL/GenBank/DDBJ whole genome shotgun (WGS) entry which is preliminary data.</text>
</comment>
<reference evidence="3 4" key="1">
    <citation type="submission" date="2017-07" db="EMBL/GenBank/DDBJ databases">
        <title>Draft genome sequence of aerobic hyperthermophilic archaea, Pyrobaculum aerophilum YKB31 and YKB32.</title>
        <authorList>
            <person name="Mochizuki T."/>
            <person name="Berliner A.J."/>
            <person name="Yoshida-Takashima Y."/>
            <person name="Takaki Y."/>
            <person name="Nunoura T."/>
            <person name="Takai K."/>
        </authorList>
    </citation>
    <scope>NUCLEOTIDE SEQUENCE [LARGE SCALE GENOMIC DNA]</scope>
    <source>
        <strain evidence="1 4">YKB31</strain>
        <strain evidence="2 3">YKB32</strain>
    </source>
</reference>
<dbReference type="Proteomes" id="UP000257123">
    <property type="component" value="Unassembled WGS sequence"/>
</dbReference>
<evidence type="ECO:0000313" key="1">
    <source>
        <dbReference type="EMBL" id="RFA92811.1"/>
    </source>
</evidence>
<dbReference type="AlphaFoldDB" id="A0A371QU96"/>